<organism evidence="1 2">
    <name type="scientific">Klebsiella phage ST258-KPC3phi16.2</name>
    <dbReference type="NCBI Taxonomy" id="2510457"/>
    <lineage>
        <taxon>Viruses</taxon>
        <taxon>Duplodnaviria</taxon>
        <taxon>Heunggongvirae</taxon>
        <taxon>Uroviricota</taxon>
        <taxon>Caudoviricetes</taxon>
        <taxon>Peduoviridae</taxon>
        <taxon>Kapieceevirus</taxon>
        <taxon>Kapieceevirus ST512KPC3phi132</taxon>
    </lineage>
</organism>
<accession>A0A482J2U3</accession>
<evidence type="ECO:0000313" key="2">
    <source>
        <dbReference type="Proteomes" id="UP000295017"/>
    </source>
</evidence>
<name>A0A482J2U3_9CAUD</name>
<protein>
    <submittedName>
        <fullName evidence="1">Uncharacterized protein</fullName>
    </submittedName>
</protein>
<sequence length="44" mass="4884">MSRAPLEKTYWSLMVAVMRAVKQCTVFVPTTTQTAGGESLHSRL</sequence>
<dbReference type="EMBL" id="MK433582">
    <property type="protein sequence ID" value="QBP27980.1"/>
    <property type="molecule type" value="Genomic_DNA"/>
</dbReference>
<dbReference type="Proteomes" id="UP000295017">
    <property type="component" value="Segment"/>
</dbReference>
<evidence type="ECO:0000313" key="1">
    <source>
        <dbReference type="EMBL" id="QBP27980.1"/>
    </source>
</evidence>
<reference evidence="1 2" key="1">
    <citation type="submission" date="2019-01" db="EMBL/GenBank/DDBJ databases">
        <authorList>
            <person name="Bleriot I."/>
            <person name="Guijarro P."/>
            <person name="Trastoy R."/>
            <person name="Blasco L."/>
            <person name="Fernandez-Garcia L."/>
            <person name="Ambroa A."/>
            <person name="Perez-Nadales E."/>
            <person name="Fernandez-Cuenca F."/>
            <person name="Torre-Cisneros J."/>
            <person name="Oteo J."/>
            <person name="Oliver A."/>
            <person name="Canton R."/>
            <person name="Kidd T."/>
            <person name="Navarro F."/>
            <person name="Miro E."/>
            <person name="Pascual A."/>
            <person name="Bou G."/>
            <person name="Martinez-Martinez L."/>
            <person name="Tomas M."/>
        </authorList>
    </citation>
    <scope>NUCLEOTIDE SEQUENCE [LARGE SCALE GENOMIC DNA]</scope>
</reference>
<proteinExistence type="predicted"/>